<keyword evidence="5" id="KW-1185">Reference proteome</keyword>
<evidence type="ECO:0000256" key="2">
    <source>
        <dbReference type="SAM" id="Phobius"/>
    </source>
</evidence>
<feature type="transmembrane region" description="Helical" evidence="2">
    <location>
        <begin position="49"/>
        <end position="69"/>
    </location>
</feature>
<keyword evidence="2" id="KW-0812">Transmembrane</keyword>
<dbReference type="Proteomes" id="UP001241072">
    <property type="component" value="Unassembled WGS sequence"/>
</dbReference>
<name>A0ABT9BNE9_9MICO</name>
<evidence type="ECO:0000313" key="5">
    <source>
        <dbReference type="Proteomes" id="UP001241072"/>
    </source>
</evidence>
<protein>
    <submittedName>
        <fullName evidence="4">DUF58 domain-containing protein</fullName>
    </submittedName>
</protein>
<accession>A0ABT9BNE9</accession>
<dbReference type="EMBL" id="JAUQUB010000001">
    <property type="protein sequence ID" value="MDO7882540.1"/>
    <property type="molecule type" value="Genomic_DNA"/>
</dbReference>
<sequence length="449" mass="48248">MPRAPRHAASHGLASLRVRGVGLTVRGWWFLGAGAASFVIAYLGGREAFVFVGALLVALPLAAGVLAAVRRPRVEVTRSFAPRTIAAGSATSVALTVHNRAAGRSLEATWWDTVPWYPYVTAAGRLAALEPRSRRFAARNHTTVGYDLVPPHRGEFLIGPLSVLAGDAFGLATSLTVVGEPQPLIVTPEVVPLPSAGFSLPAGDGEATLVQRRAAGDEDDIMTREYRSGDAMRRVHWRASARHGDLMVRQEEQRSFPEARIIVDTTADAYADLSTEPTEVDPDSLAFEWVVRMLASAAVHLRRAGFLVSIEETGHPQLDGLGAGRRRTWGDEEFLARLASLELTDEPEERSTRSPGSTGPLIALLGTPSSETVEWMLARRRPGELAVAFTVQTQTALDRFGRPFGIVPEASAVAERLADEGWLVVPVGPDDDPAAAWQAIVAETGRGRA</sequence>
<evidence type="ECO:0000259" key="3">
    <source>
        <dbReference type="Pfam" id="PF01882"/>
    </source>
</evidence>
<dbReference type="RefSeq" id="WP_305002915.1">
    <property type="nucleotide sequence ID" value="NZ_JAUQUB010000001.1"/>
</dbReference>
<keyword evidence="2" id="KW-1133">Transmembrane helix</keyword>
<keyword evidence="2" id="KW-0472">Membrane</keyword>
<gene>
    <name evidence="4" type="ORF">Q5716_09920</name>
</gene>
<reference evidence="4 5" key="1">
    <citation type="submission" date="2023-07" db="EMBL/GenBank/DDBJ databases">
        <title>Protaetiibacter sp. nov WY-16 isolated from soil.</title>
        <authorList>
            <person name="Liu B."/>
            <person name="Wan Y."/>
        </authorList>
    </citation>
    <scope>NUCLEOTIDE SEQUENCE [LARGE SCALE GENOMIC DNA]</scope>
    <source>
        <strain evidence="4 5">WY-16</strain>
    </source>
</reference>
<evidence type="ECO:0000313" key="4">
    <source>
        <dbReference type="EMBL" id="MDO7882540.1"/>
    </source>
</evidence>
<feature type="region of interest" description="Disordered" evidence="1">
    <location>
        <begin position="342"/>
        <end position="363"/>
    </location>
</feature>
<proteinExistence type="predicted"/>
<feature type="domain" description="DUF58" evidence="3">
    <location>
        <begin position="223"/>
        <end position="267"/>
    </location>
</feature>
<dbReference type="Pfam" id="PF01882">
    <property type="entry name" value="DUF58"/>
    <property type="match status" value="1"/>
</dbReference>
<comment type="caution">
    <text evidence="4">The sequence shown here is derived from an EMBL/GenBank/DDBJ whole genome shotgun (WGS) entry which is preliminary data.</text>
</comment>
<dbReference type="PANTHER" id="PTHR34351">
    <property type="entry name" value="SLR1927 PROTEIN-RELATED"/>
    <property type="match status" value="1"/>
</dbReference>
<feature type="transmembrane region" description="Helical" evidence="2">
    <location>
        <begin position="21"/>
        <end position="43"/>
    </location>
</feature>
<evidence type="ECO:0000256" key="1">
    <source>
        <dbReference type="SAM" id="MobiDB-lite"/>
    </source>
</evidence>
<dbReference type="InterPro" id="IPR002881">
    <property type="entry name" value="DUF58"/>
</dbReference>
<organism evidence="4 5">
    <name type="scientific">Antiquaquibacter soli</name>
    <dbReference type="NCBI Taxonomy" id="3064523"/>
    <lineage>
        <taxon>Bacteria</taxon>
        <taxon>Bacillati</taxon>
        <taxon>Actinomycetota</taxon>
        <taxon>Actinomycetes</taxon>
        <taxon>Micrococcales</taxon>
        <taxon>Microbacteriaceae</taxon>
        <taxon>Antiquaquibacter</taxon>
    </lineage>
</organism>
<dbReference type="PANTHER" id="PTHR34351:SF1">
    <property type="entry name" value="SLR1927 PROTEIN"/>
    <property type="match status" value="1"/>
</dbReference>